<dbReference type="InterPro" id="IPR008920">
    <property type="entry name" value="TF_FadR/GntR_C"/>
</dbReference>
<dbReference type="CDD" id="cd07377">
    <property type="entry name" value="WHTH_GntR"/>
    <property type="match status" value="1"/>
</dbReference>
<dbReference type="InterPro" id="IPR000524">
    <property type="entry name" value="Tscrpt_reg_HTH_GntR"/>
</dbReference>
<dbReference type="InterPro" id="IPR036388">
    <property type="entry name" value="WH-like_DNA-bd_sf"/>
</dbReference>
<proteinExistence type="predicted"/>
<dbReference type="Proteomes" id="UP001597492">
    <property type="component" value="Unassembled WGS sequence"/>
</dbReference>
<keyword evidence="3" id="KW-0804">Transcription</keyword>
<dbReference type="InterPro" id="IPR036390">
    <property type="entry name" value="WH_DNA-bd_sf"/>
</dbReference>
<accession>A0ABW5UW46</accession>
<dbReference type="SUPFAM" id="SSF46785">
    <property type="entry name" value="Winged helix' DNA-binding domain"/>
    <property type="match status" value="1"/>
</dbReference>
<dbReference type="Pfam" id="PF00392">
    <property type="entry name" value="GntR"/>
    <property type="match status" value="1"/>
</dbReference>
<dbReference type="PANTHER" id="PTHR43537:SF5">
    <property type="entry name" value="UXU OPERON TRANSCRIPTIONAL REGULATOR"/>
    <property type="match status" value="1"/>
</dbReference>
<name>A0ABW5UW46_9MICO</name>
<evidence type="ECO:0000259" key="4">
    <source>
        <dbReference type="PROSITE" id="PS50949"/>
    </source>
</evidence>
<evidence type="ECO:0000313" key="5">
    <source>
        <dbReference type="EMBL" id="MFD2757445.1"/>
    </source>
</evidence>
<dbReference type="SUPFAM" id="SSF48008">
    <property type="entry name" value="GntR ligand-binding domain-like"/>
    <property type="match status" value="1"/>
</dbReference>
<dbReference type="InterPro" id="IPR011711">
    <property type="entry name" value="GntR_C"/>
</dbReference>
<organism evidence="5 6">
    <name type="scientific">Gulosibacter faecalis</name>
    <dbReference type="NCBI Taxonomy" id="272240"/>
    <lineage>
        <taxon>Bacteria</taxon>
        <taxon>Bacillati</taxon>
        <taxon>Actinomycetota</taxon>
        <taxon>Actinomycetes</taxon>
        <taxon>Micrococcales</taxon>
        <taxon>Microbacteriaceae</taxon>
        <taxon>Gulosibacter</taxon>
    </lineage>
</organism>
<dbReference type="RefSeq" id="WP_019617990.1">
    <property type="nucleotide sequence ID" value="NZ_JBHUNE010000003.1"/>
</dbReference>
<dbReference type="Pfam" id="PF07729">
    <property type="entry name" value="FCD"/>
    <property type="match status" value="1"/>
</dbReference>
<sequence length="228" mass="25024">MQETRPAAAPASGQLPLATRLRLAILDGRFMPGDQMPETSLADEFGVSRTPIREALKLLENEGLVEIRPRVGTFVRVPTRREIVEMFQLKEALEGMGAALMARRGEVPQLELLRSNVADSDAALAANDHAAYAKLVHEFHTTIIRGADNTKLIEHYELMMNQLAYHRLVLNSIEVPGRLEASTHEHHLVLDAIASKDPVAADLRMRGHVYASSVAALQSSVPAADLPE</sequence>
<keyword evidence="1" id="KW-0805">Transcription regulation</keyword>
<evidence type="ECO:0000313" key="6">
    <source>
        <dbReference type="Proteomes" id="UP001597492"/>
    </source>
</evidence>
<dbReference type="SMART" id="SM00895">
    <property type="entry name" value="FCD"/>
    <property type="match status" value="1"/>
</dbReference>
<dbReference type="EMBL" id="JBHUNE010000003">
    <property type="protein sequence ID" value="MFD2757445.1"/>
    <property type="molecule type" value="Genomic_DNA"/>
</dbReference>
<comment type="caution">
    <text evidence="5">The sequence shown here is derived from an EMBL/GenBank/DDBJ whole genome shotgun (WGS) entry which is preliminary data.</text>
</comment>
<dbReference type="PROSITE" id="PS50949">
    <property type="entry name" value="HTH_GNTR"/>
    <property type="match status" value="1"/>
</dbReference>
<evidence type="ECO:0000256" key="2">
    <source>
        <dbReference type="ARBA" id="ARBA00023125"/>
    </source>
</evidence>
<protein>
    <submittedName>
        <fullName evidence="5">GntR family transcriptional regulator</fullName>
    </submittedName>
</protein>
<dbReference type="Gene3D" id="1.20.120.530">
    <property type="entry name" value="GntR ligand-binding domain-like"/>
    <property type="match status" value="1"/>
</dbReference>
<gene>
    <name evidence="5" type="ORF">ACFSW7_03510</name>
</gene>
<reference evidence="6" key="1">
    <citation type="journal article" date="2019" name="Int. J. Syst. Evol. Microbiol.">
        <title>The Global Catalogue of Microorganisms (GCM) 10K type strain sequencing project: providing services to taxonomists for standard genome sequencing and annotation.</title>
        <authorList>
            <consortium name="The Broad Institute Genomics Platform"/>
            <consortium name="The Broad Institute Genome Sequencing Center for Infectious Disease"/>
            <person name="Wu L."/>
            <person name="Ma J."/>
        </authorList>
    </citation>
    <scope>NUCLEOTIDE SEQUENCE [LARGE SCALE GENOMIC DNA]</scope>
    <source>
        <strain evidence="6">TISTR 1514</strain>
    </source>
</reference>
<evidence type="ECO:0000256" key="3">
    <source>
        <dbReference type="ARBA" id="ARBA00023163"/>
    </source>
</evidence>
<dbReference type="Gene3D" id="1.10.10.10">
    <property type="entry name" value="Winged helix-like DNA-binding domain superfamily/Winged helix DNA-binding domain"/>
    <property type="match status" value="1"/>
</dbReference>
<keyword evidence="6" id="KW-1185">Reference proteome</keyword>
<dbReference type="PRINTS" id="PR00035">
    <property type="entry name" value="HTHGNTR"/>
</dbReference>
<evidence type="ECO:0000256" key="1">
    <source>
        <dbReference type="ARBA" id="ARBA00023015"/>
    </source>
</evidence>
<keyword evidence="2" id="KW-0238">DNA-binding</keyword>
<dbReference type="PANTHER" id="PTHR43537">
    <property type="entry name" value="TRANSCRIPTIONAL REGULATOR, GNTR FAMILY"/>
    <property type="match status" value="1"/>
</dbReference>
<feature type="domain" description="HTH gntR-type" evidence="4">
    <location>
        <begin position="11"/>
        <end position="78"/>
    </location>
</feature>
<dbReference type="SMART" id="SM00345">
    <property type="entry name" value="HTH_GNTR"/>
    <property type="match status" value="1"/>
</dbReference>